<accession>A0A0P1KRD7</accession>
<protein>
    <submittedName>
        <fullName evidence="2">LAQU0S05e00496g1_1</fullName>
    </submittedName>
</protein>
<keyword evidence="3" id="KW-1185">Reference proteome</keyword>
<organism evidence="2 3">
    <name type="scientific">Lachancea quebecensis</name>
    <dbReference type="NCBI Taxonomy" id="1654605"/>
    <lineage>
        <taxon>Eukaryota</taxon>
        <taxon>Fungi</taxon>
        <taxon>Dikarya</taxon>
        <taxon>Ascomycota</taxon>
        <taxon>Saccharomycotina</taxon>
        <taxon>Saccharomycetes</taxon>
        <taxon>Saccharomycetales</taxon>
        <taxon>Saccharomycetaceae</taxon>
        <taxon>Lachancea</taxon>
    </lineage>
</organism>
<dbReference type="Proteomes" id="UP000236544">
    <property type="component" value="Unassembled WGS sequence"/>
</dbReference>
<feature type="domain" description="PH" evidence="1">
    <location>
        <begin position="428"/>
        <end position="572"/>
    </location>
</feature>
<dbReference type="Pfam" id="PF16457">
    <property type="entry name" value="PH_12"/>
    <property type="match status" value="1"/>
</dbReference>
<dbReference type="InterPro" id="IPR001849">
    <property type="entry name" value="PH_domain"/>
</dbReference>
<name>A0A0P1KRD7_9SACH</name>
<evidence type="ECO:0000259" key="1">
    <source>
        <dbReference type="Pfam" id="PF16457"/>
    </source>
</evidence>
<dbReference type="EMBL" id="LN890537">
    <property type="protein sequence ID" value="CUS22224.1"/>
    <property type="molecule type" value="Genomic_DNA"/>
</dbReference>
<proteinExistence type="predicted"/>
<dbReference type="AlphaFoldDB" id="A0A0P1KRD7"/>
<gene>
    <name evidence="2" type="ORF">LAQU0_S05e00496g</name>
</gene>
<sequence>MSDSFTAQSFGSPRDYAEQLLNLLSKTSDNKTALVTLHRTLSSADNSVFEDCLIARPERWAFVFAAVDKLPKDEDVIHAADFIVRKGASVLASKAEHNGSLKHFCAAVNSNSVIRTVLTQFMWPHCDAQLEIQVITTVGSFLECLLLLDQYEPQLTSAMLCDTYLALRTGGFFTLLTAVLETGPQHDNKVEHMAHRTALKLVEVDQEMYGRGIDKLPSHLTRKMLDLLSKQFKVNEWENENKFPSVDEGGKQISELSLLNAIDLITFATDSNLSFRKKFLERLLFEDDAFPIVKALSWLSDQLTHCFGSSFRAGEPTVFMLQCFLNKDILIFSLVDKLMELWIESNAQSFDDLRSVLETFKIAFFQRDSFLGAKEPDVGACLVNIRSLTYEDLRKLQLKQIRASHYKKWEKQISQFDSMLSNQVLEYVRHQRLLQLQKGAWVYSENPLDSNVKQPKVYYLVLCDNQMNLLAREFRIRSEENPSVQGNEIISSSDTASSKSKTIVIPLRRINKFQHWRVQSENKVPENAKLINILNKAVYTEIHLLDKDTAKLLRFFLDTKEASYIWLDGLQLIVASALGKKPALSDDIKSQISTLVDLRKNVQIIGLDDQTKLENGDQDSEAEELYYDLETLQSIATDFHYD</sequence>
<evidence type="ECO:0000313" key="3">
    <source>
        <dbReference type="Proteomes" id="UP000236544"/>
    </source>
</evidence>
<reference evidence="3" key="1">
    <citation type="submission" date="2015-10" db="EMBL/GenBank/DDBJ databases">
        <authorList>
            <person name="Devillers H."/>
        </authorList>
    </citation>
    <scope>NUCLEOTIDE SEQUENCE [LARGE SCALE GENOMIC DNA]</scope>
</reference>
<evidence type="ECO:0000313" key="2">
    <source>
        <dbReference type="EMBL" id="CUS22224.1"/>
    </source>
</evidence>
<dbReference type="OrthoDB" id="28413at2759"/>